<name>A0A7I8LCX5_SPIIN</name>
<dbReference type="EMBL" id="LR746277">
    <property type="protein sequence ID" value="CAA7407887.1"/>
    <property type="molecule type" value="Genomic_DNA"/>
</dbReference>
<dbReference type="InterPro" id="IPR046848">
    <property type="entry name" value="E_motif"/>
</dbReference>
<dbReference type="InterPro" id="IPR046960">
    <property type="entry name" value="PPR_At4g14850-like_plant"/>
</dbReference>
<dbReference type="FunFam" id="1.25.40.10:FF:000329">
    <property type="entry name" value="Pentatricopeptide repeat-containing protein"/>
    <property type="match status" value="1"/>
</dbReference>
<dbReference type="Pfam" id="PF20431">
    <property type="entry name" value="E_motif"/>
    <property type="match status" value="1"/>
</dbReference>
<dbReference type="Proteomes" id="UP000663760">
    <property type="component" value="Chromosome 14"/>
</dbReference>
<evidence type="ECO:0000313" key="4">
    <source>
        <dbReference type="Proteomes" id="UP000663760"/>
    </source>
</evidence>
<feature type="repeat" description="PPR" evidence="2">
    <location>
        <begin position="198"/>
        <end position="232"/>
    </location>
</feature>
<feature type="repeat" description="PPR" evidence="2">
    <location>
        <begin position="429"/>
        <end position="463"/>
    </location>
</feature>
<dbReference type="Pfam" id="PF01535">
    <property type="entry name" value="PPR"/>
    <property type="match status" value="4"/>
</dbReference>
<dbReference type="PANTHER" id="PTHR47926:SF444">
    <property type="entry name" value="PENTATRICOPEPTIDE REPEAT-CONTAINING PROTEIN"/>
    <property type="match status" value="1"/>
</dbReference>
<accession>A0A7I8LCX5</accession>
<dbReference type="Gene3D" id="1.25.40.10">
    <property type="entry name" value="Tetratricopeptide repeat domain"/>
    <property type="match status" value="4"/>
</dbReference>
<dbReference type="GO" id="GO:0009451">
    <property type="term" value="P:RNA modification"/>
    <property type="evidence" value="ECO:0007669"/>
    <property type="project" value="InterPro"/>
</dbReference>
<dbReference type="AlphaFoldDB" id="A0A7I8LCX5"/>
<evidence type="ECO:0000313" key="3">
    <source>
        <dbReference type="EMBL" id="CAA7407887.1"/>
    </source>
</evidence>
<sequence length="660" mass="73036">MQRWLLQRGLRHPPPAQPDGGAAVHLAQPLGDLLGVFRSVEQLRPLLARLILTGQVGGAAVLRHLVDFLVRFSDRPSSLHLSRLLSAHYFRLVPSSAAFLFNTLIRGCARSRRPAEAIAAFAQMLRSGSLPDNFTFPFLAVAATKISWREGELTHCQALRRGHDADVYVVNTLLKMYSEYGDMGSAQKLFDTSPPMLDVVSWNTIIDGYVKAGLTTSARHLFDRMPARNEVSWSAMIGGYAGSGELDVAQSLFDRMPASVGRNAVTWNSMITGFSKQGLLPLARKFFDDMPERNIVSWNAMISGYALNGKMSSARALFDEMPERDVVSWSSMISGYVQSNHYREALELFNQMQLSRNVRPNEVTMVSLLSSCAHLAALEQGKWIHAYIDRNKMRLDSDDNLGASLVDMYAKCGCVDSAVKVFRNLRHRNVSTWNAMISGLAINGLASESVDLFEEMQHSGAKPNDITFLGVLMACAHGGLVDQGRQYFAMMSYAHGIEPQMKHYGCLVDLLGRAGMLEEAEEAIRSMPMKPDVMILGALLGACRIHRNVPVAERLTVDFLELNSQEAGCHVLLSNIYAAAGRWAEASQIRRLLRRSGIKKVPGSSSLELDGNIYEFVSGDRSHQKTSEIYDLLDQTVWKSTPEGCSPATEEVLLDGNEEE</sequence>
<dbReference type="NCBIfam" id="TIGR00756">
    <property type="entry name" value="PPR"/>
    <property type="match status" value="6"/>
</dbReference>
<dbReference type="FunFam" id="1.25.40.10:FF:000348">
    <property type="entry name" value="Pentatricopeptide repeat-containing protein chloroplastic"/>
    <property type="match status" value="1"/>
</dbReference>
<dbReference type="PROSITE" id="PS51375">
    <property type="entry name" value="PPR"/>
    <property type="match status" value="5"/>
</dbReference>
<dbReference type="OrthoDB" id="185373at2759"/>
<organism evidence="3 4">
    <name type="scientific">Spirodela intermedia</name>
    <name type="common">Intermediate duckweed</name>
    <dbReference type="NCBI Taxonomy" id="51605"/>
    <lineage>
        <taxon>Eukaryota</taxon>
        <taxon>Viridiplantae</taxon>
        <taxon>Streptophyta</taxon>
        <taxon>Embryophyta</taxon>
        <taxon>Tracheophyta</taxon>
        <taxon>Spermatophyta</taxon>
        <taxon>Magnoliopsida</taxon>
        <taxon>Liliopsida</taxon>
        <taxon>Araceae</taxon>
        <taxon>Lemnoideae</taxon>
        <taxon>Spirodela</taxon>
    </lineage>
</organism>
<dbReference type="SUPFAM" id="SSF48452">
    <property type="entry name" value="TPR-like"/>
    <property type="match status" value="1"/>
</dbReference>
<dbReference type="InterPro" id="IPR002885">
    <property type="entry name" value="PPR_rpt"/>
</dbReference>
<feature type="repeat" description="PPR" evidence="2">
    <location>
        <begin position="263"/>
        <end position="293"/>
    </location>
</feature>
<dbReference type="Pfam" id="PF13041">
    <property type="entry name" value="PPR_2"/>
    <property type="match status" value="3"/>
</dbReference>
<dbReference type="GO" id="GO:0048731">
    <property type="term" value="P:system development"/>
    <property type="evidence" value="ECO:0007669"/>
    <property type="project" value="UniProtKB-ARBA"/>
</dbReference>
<dbReference type="InterPro" id="IPR011990">
    <property type="entry name" value="TPR-like_helical_dom_sf"/>
</dbReference>
<keyword evidence="1" id="KW-0677">Repeat</keyword>
<gene>
    <name evidence="3" type="ORF">SI8410_14018565</name>
</gene>
<evidence type="ECO:0000256" key="1">
    <source>
        <dbReference type="ARBA" id="ARBA00022737"/>
    </source>
</evidence>
<dbReference type="GO" id="GO:0003723">
    <property type="term" value="F:RNA binding"/>
    <property type="evidence" value="ECO:0007669"/>
    <property type="project" value="InterPro"/>
</dbReference>
<proteinExistence type="predicted"/>
<protein>
    <submittedName>
        <fullName evidence="3">Uncharacterized protein</fullName>
    </submittedName>
</protein>
<feature type="repeat" description="PPR" evidence="2">
    <location>
        <begin position="294"/>
        <end position="328"/>
    </location>
</feature>
<dbReference type="FunFam" id="1.25.40.10:FF:000125">
    <property type="entry name" value="Pentatricopeptide repeat-containing protein"/>
    <property type="match status" value="1"/>
</dbReference>
<reference evidence="3" key="1">
    <citation type="submission" date="2020-02" db="EMBL/GenBank/DDBJ databases">
        <authorList>
            <person name="Scholz U."/>
            <person name="Mascher M."/>
            <person name="Fiebig A."/>
        </authorList>
    </citation>
    <scope>NUCLEOTIDE SEQUENCE</scope>
</reference>
<evidence type="ECO:0000256" key="2">
    <source>
        <dbReference type="PROSITE-ProRule" id="PRU00708"/>
    </source>
</evidence>
<feature type="repeat" description="PPR" evidence="2">
    <location>
        <begin position="97"/>
        <end position="131"/>
    </location>
</feature>
<keyword evidence="4" id="KW-1185">Reference proteome</keyword>
<dbReference type="PANTHER" id="PTHR47926">
    <property type="entry name" value="PENTATRICOPEPTIDE REPEAT-CONTAINING PROTEIN"/>
    <property type="match status" value="1"/>
</dbReference>